<sequence>MLGLNSKSFSFFATAIPAFTLLVQADCSIWNMKVDQKTMGWLPEGRIPVYNVSVRNTCDIRGGCALANVHMTCGDFNTSLPVDPDIFRYLSFNDCLLVGGRSIQMGSVASFLYAHSKPYPMTISSVTCFPRIPKIRLNSL</sequence>
<dbReference type="Proteomes" id="UP000734854">
    <property type="component" value="Unassembled WGS sequence"/>
</dbReference>
<evidence type="ECO:0000313" key="4">
    <source>
        <dbReference type="Proteomes" id="UP000734854"/>
    </source>
</evidence>
<evidence type="ECO:0000256" key="2">
    <source>
        <dbReference type="SAM" id="SignalP"/>
    </source>
</evidence>
<dbReference type="Pfam" id="PF24068">
    <property type="entry name" value="TPD1_C"/>
    <property type="match status" value="1"/>
</dbReference>
<dbReference type="PANTHER" id="PTHR33184">
    <property type="entry name" value="PROTEIN TAPETUM DETERMINANT 1-LIKE-RELATED"/>
    <property type="match status" value="1"/>
</dbReference>
<name>A0A8J5FU32_ZINOF</name>
<reference evidence="3 4" key="1">
    <citation type="submission" date="2020-08" db="EMBL/GenBank/DDBJ databases">
        <title>Plant Genome Project.</title>
        <authorList>
            <person name="Zhang R.-G."/>
        </authorList>
    </citation>
    <scope>NUCLEOTIDE SEQUENCE [LARGE SCALE GENOMIC DNA]</scope>
    <source>
        <tissue evidence="3">Rhizome</tissue>
    </source>
</reference>
<gene>
    <name evidence="3" type="ORF">ZIOFF_046923</name>
</gene>
<dbReference type="InterPro" id="IPR040361">
    <property type="entry name" value="TPD1"/>
</dbReference>
<proteinExistence type="predicted"/>
<organism evidence="3 4">
    <name type="scientific">Zingiber officinale</name>
    <name type="common">Ginger</name>
    <name type="synonym">Amomum zingiber</name>
    <dbReference type="NCBI Taxonomy" id="94328"/>
    <lineage>
        <taxon>Eukaryota</taxon>
        <taxon>Viridiplantae</taxon>
        <taxon>Streptophyta</taxon>
        <taxon>Embryophyta</taxon>
        <taxon>Tracheophyta</taxon>
        <taxon>Spermatophyta</taxon>
        <taxon>Magnoliopsida</taxon>
        <taxon>Liliopsida</taxon>
        <taxon>Zingiberales</taxon>
        <taxon>Zingiberaceae</taxon>
        <taxon>Zingiber</taxon>
    </lineage>
</organism>
<dbReference type="AlphaFoldDB" id="A0A8J5FU32"/>
<keyword evidence="4" id="KW-1185">Reference proteome</keyword>
<comment type="caution">
    <text evidence="3">The sequence shown here is derived from an EMBL/GenBank/DDBJ whole genome shotgun (WGS) entry which is preliminary data.</text>
</comment>
<accession>A0A8J5FU32</accession>
<dbReference type="PANTHER" id="PTHR33184:SF67">
    <property type="entry name" value="PROTEIN TAPETUM DETERMINANT 1"/>
    <property type="match status" value="1"/>
</dbReference>
<protein>
    <submittedName>
        <fullName evidence="3">Uncharacterized protein</fullName>
    </submittedName>
</protein>
<dbReference type="GO" id="GO:0001709">
    <property type="term" value="P:cell fate determination"/>
    <property type="evidence" value="ECO:0007669"/>
    <property type="project" value="TreeGrafter"/>
</dbReference>
<feature type="chain" id="PRO_5035156765" evidence="2">
    <location>
        <begin position="26"/>
        <end position="140"/>
    </location>
</feature>
<evidence type="ECO:0000313" key="3">
    <source>
        <dbReference type="EMBL" id="KAG6491977.1"/>
    </source>
</evidence>
<feature type="signal peptide" evidence="2">
    <location>
        <begin position="1"/>
        <end position="25"/>
    </location>
</feature>
<keyword evidence="1 2" id="KW-0732">Signal</keyword>
<evidence type="ECO:0000256" key="1">
    <source>
        <dbReference type="ARBA" id="ARBA00022729"/>
    </source>
</evidence>
<dbReference type="EMBL" id="JACMSC010000013">
    <property type="protein sequence ID" value="KAG6491977.1"/>
    <property type="molecule type" value="Genomic_DNA"/>
</dbReference>